<dbReference type="Proteomes" id="UP000776629">
    <property type="component" value="Unassembled WGS sequence"/>
</dbReference>
<dbReference type="PANTHER" id="PTHR30478:SF0">
    <property type="entry name" value="BETA SLIDING CLAMP"/>
    <property type="match status" value="1"/>
</dbReference>
<evidence type="ECO:0000259" key="11">
    <source>
        <dbReference type="Pfam" id="PF00712"/>
    </source>
</evidence>
<evidence type="ECO:0000256" key="9">
    <source>
        <dbReference type="ARBA" id="ARBA00023125"/>
    </source>
</evidence>
<dbReference type="Pfam" id="PF02768">
    <property type="entry name" value="DNA_pol3_beta_3"/>
    <property type="match status" value="1"/>
</dbReference>
<evidence type="ECO:0000259" key="13">
    <source>
        <dbReference type="Pfam" id="PF02768"/>
    </source>
</evidence>
<evidence type="ECO:0000313" key="14">
    <source>
        <dbReference type="EMBL" id="MBM6753502.1"/>
    </source>
</evidence>
<evidence type="ECO:0000256" key="2">
    <source>
        <dbReference type="ARBA" id="ARBA00010752"/>
    </source>
</evidence>
<keyword evidence="4 10" id="KW-0963">Cytoplasm</keyword>
<dbReference type="InterPro" id="IPR001001">
    <property type="entry name" value="DNA_polIII_beta"/>
</dbReference>
<keyword evidence="7 10" id="KW-0235">DNA replication</keyword>
<dbReference type="Pfam" id="PF00712">
    <property type="entry name" value="DNA_pol3_beta"/>
    <property type="match status" value="1"/>
</dbReference>
<comment type="subcellular location">
    <subcellularLocation>
        <location evidence="1 10">Cytoplasm</location>
    </subcellularLocation>
</comment>
<comment type="similarity">
    <text evidence="2 10">Belongs to the beta sliding clamp family.</text>
</comment>
<evidence type="ECO:0000313" key="15">
    <source>
        <dbReference type="Proteomes" id="UP000776629"/>
    </source>
</evidence>
<comment type="caution">
    <text evidence="14">The sequence shown here is derived from an EMBL/GenBank/DDBJ whole genome shotgun (WGS) entry which is preliminary data.</text>
</comment>
<dbReference type="Pfam" id="PF02767">
    <property type="entry name" value="DNA_pol3_beta_2"/>
    <property type="match status" value="1"/>
</dbReference>
<dbReference type="Gene3D" id="3.70.10.10">
    <property type="match status" value="1"/>
</dbReference>
<keyword evidence="5 10" id="KW-0808">Transferase</keyword>
<dbReference type="SUPFAM" id="SSF55979">
    <property type="entry name" value="DNA clamp"/>
    <property type="match status" value="3"/>
</dbReference>
<dbReference type="EMBL" id="JACJJQ010000005">
    <property type="protein sequence ID" value="MBM6753502.1"/>
    <property type="molecule type" value="Genomic_DNA"/>
</dbReference>
<evidence type="ECO:0000256" key="8">
    <source>
        <dbReference type="ARBA" id="ARBA00022932"/>
    </source>
</evidence>
<feature type="domain" description="DNA polymerase III beta sliding clamp C-terminal" evidence="13">
    <location>
        <begin position="253"/>
        <end position="377"/>
    </location>
</feature>
<dbReference type="InterPro" id="IPR046938">
    <property type="entry name" value="DNA_clamp_sf"/>
</dbReference>
<comment type="subunit">
    <text evidence="10">Forms a ring-shaped head-to-tail homodimer around DNA.</text>
</comment>
<protein>
    <recommendedName>
        <fullName evidence="3 10">Beta sliding clamp</fullName>
    </recommendedName>
</protein>
<dbReference type="CDD" id="cd00140">
    <property type="entry name" value="beta_clamp"/>
    <property type="match status" value="1"/>
</dbReference>
<evidence type="ECO:0000256" key="3">
    <source>
        <dbReference type="ARBA" id="ARBA00021035"/>
    </source>
</evidence>
<dbReference type="InterPro" id="IPR022634">
    <property type="entry name" value="DNA_polIII_beta_N"/>
</dbReference>
<evidence type="ECO:0000256" key="7">
    <source>
        <dbReference type="ARBA" id="ARBA00022705"/>
    </source>
</evidence>
<reference evidence="14 15" key="1">
    <citation type="journal article" date="2021" name="Sci. Rep.">
        <title>The distribution of antibiotic resistance genes in chicken gut microbiota commensals.</title>
        <authorList>
            <person name="Juricova H."/>
            <person name="Matiasovicova J."/>
            <person name="Kubasova T."/>
            <person name="Cejkova D."/>
            <person name="Rychlik I."/>
        </authorList>
    </citation>
    <scope>NUCLEOTIDE SEQUENCE [LARGE SCALE GENOMIC DNA]</scope>
    <source>
        <strain evidence="14 15">An810</strain>
    </source>
</reference>
<dbReference type="InterPro" id="IPR022635">
    <property type="entry name" value="DNA_polIII_beta_C"/>
</dbReference>
<keyword evidence="15" id="KW-1185">Reference proteome</keyword>
<evidence type="ECO:0000259" key="12">
    <source>
        <dbReference type="Pfam" id="PF02767"/>
    </source>
</evidence>
<keyword evidence="6 10" id="KW-0548">Nucleotidyltransferase</keyword>
<accession>A0ABS2EN55</accession>
<dbReference type="RefSeq" id="WP_204775999.1">
    <property type="nucleotide sequence ID" value="NZ_JACJJQ010000005.1"/>
</dbReference>
<feature type="domain" description="DNA polymerase III beta sliding clamp N-terminal" evidence="11">
    <location>
        <begin position="1"/>
        <end position="126"/>
    </location>
</feature>
<dbReference type="InterPro" id="IPR022637">
    <property type="entry name" value="DNA_polIII_beta_cen"/>
</dbReference>
<evidence type="ECO:0000256" key="1">
    <source>
        <dbReference type="ARBA" id="ARBA00004496"/>
    </source>
</evidence>
<comment type="function">
    <text evidence="10">Confers DNA tethering and processivity to DNA polymerases and other proteins. Acts as a clamp, forming a ring around DNA (a reaction catalyzed by the clamp-loading complex) which diffuses in an ATP-independent manner freely and bidirectionally along dsDNA. Initially characterized for its ability to contact the catalytic subunit of DNA polymerase III (Pol III), a complex, multichain enzyme responsible for most of the replicative synthesis in bacteria; Pol III exhibits 3'-5' exonuclease proofreading activity. The beta chain is required for initiation of replication as well as for processivity of DNA replication.</text>
</comment>
<evidence type="ECO:0000256" key="6">
    <source>
        <dbReference type="ARBA" id="ARBA00022695"/>
    </source>
</evidence>
<dbReference type="Gene3D" id="3.10.150.10">
    <property type="entry name" value="DNA Polymerase III, subunit A, domain 2"/>
    <property type="match status" value="1"/>
</dbReference>
<keyword evidence="8 10" id="KW-0239">DNA-directed DNA polymerase</keyword>
<sequence>MKFSIKRSAFINELANVLRAISSKTTIQILTGLKLVATDNELILTGSNSDITIQSTLSTSNGALELIIEEPGAIVLPARFFNEIIKKLPDNKVTLEVKTGFQANIISGSAEFTVNGQDANNYPHLPEMESNENVQIAPDLLREVIDQTRIAVSKQESRPILTGIHVLLTSNQLTAIATDSHRLAQRKVTLPETVEVPADVVIPGTSMTELARMIVDQNEAIELQIAENMVLFKFGHTLFYSRLLEGNYPETSRLIPDTSTTDLEIDATTLLNAISRASLLSHEGRNNVIKLTLNPEQKLVKISGDSADVGNVEEELTFESLDGDELAISFNPDYMGDALKSFGGIKVKLAFNSPLRPFTLVPADDEVNFVQLITPVRTF</sequence>
<dbReference type="GO" id="GO:0003887">
    <property type="term" value="F:DNA-directed DNA polymerase activity"/>
    <property type="evidence" value="ECO:0007669"/>
    <property type="project" value="UniProtKB-EC"/>
</dbReference>
<dbReference type="PANTHER" id="PTHR30478">
    <property type="entry name" value="DNA POLYMERASE III SUBUNIT BETA"/>
    <property type="match status" value="1"/>
</dbReference>
<evidence type="ECO:0000256" key="10">
    <source>
        <dbReference type="PIRNR" id="PIRNR000804"/>
    </source>
</evidence>
<organism evidence="14 15">
    <name type="scientific">Limosilactobacillus alvi</name>
    <dbReference type="NCBI Taxonomy" id="990412"/>
    <lineage>
        <taxon>Bacteria</taxon>
        <taxon>Bacillati</taxon>
        <taxon>Bacillota</taxon>
        <taxon>Bacilli</taxon>
        <taxon>Lactobacillales</taxon>
        <taxon>Lactobacillaceae</taxon>
        <taxon>Limosilactobacillus</taxon>
    </lineage>
</organism>
<evidence type="ECO:0000256" key="5">
    <source>
        <dbReference type="ARBA" id="ARBA00022679"/>
    </source>
</evidence>
<keyword evidence="9" id="KW-0238">DNA-binding</keyword>
<name>A0ABS2EN55_9LACO</name>
<dbReference type="NCBIfam" id="TIGR00663">
    <property type="entry name" value="dnan"/>
    <property type="match status" value="1"/>
</dbReference>
<feature type="domain" description="DNA polymerase III beta sliding clamp central" evidence="12">
    <location>
        <begin position="135"/>
        <end position="250"/>
    </location>
</feature>
<proteinExistence type="inferred from homology"/>
<evidence type="ECO:0000256" key="4">
    <source>
        <dbReference type="ARBA" id="ARBA00022490"/>
    </source>
</evidence>
<gene>
    <name evidence="14" type="primary">dnaN</name>
    <name evidence="14" type="ORF">H5993_01795</name>
</gene>
<dbReference type="SMART" id="SM00480">
    <property type="entry name" value="POL3Bc"/>
    <property type="match status" value="1"/>
</dbReference>
<dbReference type="PIRSF" id="PIRSF000804">
    <property type="entry name" value="DNA_pol_III_b"/>
    <property type="match status" value="1"/>
</dbReference>